<dbReference type="Pfam" id="PF14748">
    <property type="entry name" value="P5CR_dimer"/>
    <property type="match status" value="1"/>
</dbReference>
<dbReference type="PANTHER" id="PTHR11645:SF0">
    <property type="entry name" value="PYRROLINE-5-CARBOXYLATE REDUCTASE 3"/>
    <property type="match status" value="1"/>
</dbReference>
<comment type="pathway">
    <text evidence="4">Amino-acid biosynthesis; L-proline biosynthesis; L-proline from L-glutamate 5-semialdehyde: step 1/1.</text>
</comment>
<dbReference type="EMBL" id="MTSU01000009">
    <property type="protein sequence ID" value="ONF92747.1"/>
    <property type="molecule type" value="Genomic_DNA"/>
</dbReference>
<dbReference type="FunFam" id="1.10.3730.10:FF:000001">
    <property type="entry name" value="Pyrroline-5-carboxylate reductase"/>
    <property type="match status" value="1"/>
</dbReference>
<dbReference type="InterPro" id="IPR000304">
    <property type="entry name" value="Pyrroline-COOH_reductase"/>
</dbReference>
<organism evidence="8 9">
    <name type="scientific">Leptospira santarosai</name>
    <dbReference type="NCBI Taxonomy" id="28183"/>
    <lineage>
        <taxon>Bacteria</taxon>
        <taxon>Pseudomonadati</taxon>
        <taxon>Spirochaetota</taxon>
        <taxon>Spirochaetia</taxon>
        <taxon>Leptospirales</taxon>
        <taxon>Leptospiraceae</taxon>
        <taxon>Leptospira</taxon>
    </lineage>
</organism>
<comment type="function">
    <text evidence="4">Catalyzes the reduction of 1-pyrroline-5-carboxylate (PCA) to L-proline.</text>
</comment>
<dbReference type="NCBIfam" id="TIGR00112">
    <property type="entry name" value="proC"/>
    <property type="match status" value="1"/>
</dbReference>
<feature type="domain" description="Pyrroline-5-carboxylate reductase catalytic N-terminal" evidence="6">
    <location>
        <begin position="27"/>
        <end position="109"/>
    </location>
</feature>
<evidence type="ECO:0000259" key="6">
    <source>
        <dbReference type="Pfam" id="PF03807"/>
    </source>
</evidence>
<comment type="catalytic activity">
    <reaction evidence="4">
        <text>L-proline + NAD(+) = (S)-1-pyrroline-5-carboxylate + NADH + 2 H(+)</text>
        <dbReference type="Rhea" id="RHEA:14105"/>
        <dbReference type="ChEBI" id="CHEBI:15378"/>
        <dbReference type="ChEBI" id="CHEBI:17388"/>
        <dbReference type="ChEBI" id="CHEBI:57540"/>
        <dbReference type="ChEBI" id="CHEBI:57945"/>
        <dbReference type="ChEBI" id="CHEBI:60039"/>
        <dbReference type="EC" id="1.5.1.2"/>
    </reaction>
</comment>
<comment type="subcellular location">
    <subcellularLocation>
        <location evidence="4">Cytoplasm</location>
    </subcellularLocation>
</comment>
<evidence type="ECO:0000313" key="9">
    <source>
        <dbReference type="Proteomes" id="UP000189337"/>
    </source>
</evidence>
<dbReference type="InterPro" id="IPR028939">
    <property type="entry name" value="P5C_Rdtase_cat_N"/>
</dbReference>
<comment type="catalytic activity">
    <reaction evidence="4">
        <text>L-proline + NADP(+) = (S)-1-pyrroline-5-carboxylate + NADPH + 2 H(+)</text>
        <dbReference type="Rhea" id="RHEA:14109"/>
        <dbReference type="ChEBI" id="CHEBI:15378"/>
        <dbReference type="ChEBI" id="CHEBI:17388"/>
        <dbReference type="ChEBI" id="CHEBI:57783"/>
        <dbReference type="ChEBI" id="CHEBI:58349"/>
        <dbReference type="ChEBI" id="CHEBI:60039"/>
        <dbReference type="EC" id="1.5.1.2"/>
    </reaction>
</comment>
<dbReference type="InterPro" id="IPR036291">
    <property type="entry name" value="NAD(P)-bd_dom_sf"/>
</dbReference>
<dbReference type="Pfam" id="PF03807">
    <property type="entry name" value="F420_oxidored"/>
    <property type="match status" value="1"/>
</dbReference>
<dbReference type="GO" id="GO:0004735">
    <property type="term" value="F:pyrroline-5-carboxylate reductase activity"/>
    <property type="evidence" value="ECO:0007669"/>
    <property type="project" value="UniProtKB-UniRule"/>
</dbReference>
<sequence>MRSKREATSSESEAQSSGKGIRMMKHTIGIAGCGNMGGAIYVSLRKRYPTQVLGYDPYMISNKKIELILSWDEFVAKSDLIVVCVKPGKVSELLKQISVPKKIISVAAGIKTEAIRKELPVGSKVVRVMPNLPMLVSQGAIGYFGDEELYEIVSEIFQTLGHSVRLSSESLIDAVTGLSGSGPAYVFQFIQALAEGGVLSGLGYQEALDLSIQTVVGSAELLRKERKKDPATHPSVWKNKVTSPGGTTIAGLAELERNGFNNAILEAVKAATKRSRELGS</sequence>
<comment type="caution">
    <text evidence="8">The sequence shown here is derived from an EMBL/GenBank/DDBJ whole genome shotgun (WGS) entry which is preliminary data.</text>
</comment>
<accession>A0AB73N172</accession>
<dbReference type="InterPro" id="IPR029036">
    <property type="entry name" value="P5CR_dimer"/>
</dbReference>
<dbReference type="GO" id="GO:0055129">
    <property type="term" value="P:L-proline biosynthetic process"/>
    <property type="evidence" value="ECO:0007669"/>
    <property type="project" value="UniProtKB-UniRule"/>
</dbReference>
<proteinExistence type="inferred from homology"/>
<dbReference type="EC" id="1.5.1.2" evidence="4 5"/>
<comment type="similarity">
    <text evidence="1 4">Belongs to the pyrroline-5-carboxylate reductase family.</text>
</comment>
<dbReference type="SUPFAM" id="SSF48179">
    <property type="entry name" value="6-phosphogluconate dehydrogenase C-terminal domain-like"/>
    <property type="match status" value="1"/>
</dbReference>
<keyword evidence="4" id="KW-0641">Proline biosynthesis</keyword>
<dbReference type="GO" id="GO:0005737">
    <property type="term" value="C:cytoplasm"/>
    <property type="evidence" value="ECO:0007669"/>
    <property type="project" value="UniProtKB-SubCell"/>
</dbReference>
<protein>
    <recommendedName>
        <fullName evidence="4 5">Pyrroline-5-carboxylate reductase</fullName>
        <shortName evidence="4">P5C reductase</shortName>
        <shortName evidence="4">P5CR</shortName>
        <ecNumber evidence="4 5">1.5.1.2</ecNumber>
    </recommendedName>
    <alternativeName>
        <fullName evidence="4">PCA reductase</fullName>
    </alternativeName>
</protein>
<keyword evidence="2 4" id="KW-0521">NADP</keyword>
<dbReference type="SUPFAM" id="SSF51735">
    <property type="entry name" value="NAD(P)-binding Rossmann-fold domains"/>
    <property type="match status" value="1"/>
</dbReference>
<evidence type="ECO:0000256" key="1">
    <source>
        <dbReference type="ARBA" id="ARBA00005525"/>
    </source>
</evidence>
<dbReference type="Gene3D" id="3.40.50.720">
    <property type="entry name" value="NAD(P)-binding Rossmann-like Domain"/>
    <property type="match status" value="1"/>
</dbReference>
<dbReference type="Gene3D" id="1.10.3730.10">
    <property type="entry name" value="ProC C-terminal domain-like"/>
    <property type="match status" value="1"/>
</dbReference>
<evidence type="ECO:0000256" key="3">
    <source>
        <dbReference type="ARBA" id="ARBA00023002"/>
    </source>
</evidence>
<evidence type="ECO:0000256" key="5">
    <source>
        <dbReference type="NCBIfam" id="TIGR00112"/>
    </source>
</evidence>
<evidence type="ECO:0000256" key="2">
    <source>
        <dbReference type="ARBA" id="ARBA00022857"/>
    </source>
</evidence>
<keyword evidence="4" id="KW-0963">Cytoplasm</keyword>
<keyword evidence="4" id="KW-0028">Amino-acid biosynthesis</keyword>
<dbReference type="Proteomes" id="UP000189337">
    <property type="component" value="Unassembled WGS sequence"/>
</dbReference>
<dbReference type="PANTHER" id="PTHR11645">
    <property type="entry name" value="PYRROLINE-5-CARBOXYLATE REDUCTASE"/>
    <property type="match status" value="1"/>
</dbReference>
<evidence type="ECO:0000256" key="4">
    <source>
        <dbReference type="HAMAP-Rule" id="MF_01925"/>
    </source>
</evidence>
<dbReference type="HAMAP" id="MF_01925">
    <property type="entry name" value="P5C_reductase"/>
    <property type="match status" value="1"/>
</dbReference>
<dbReference type="PIRSF" id="PIRSF000193">
    <property type="entry name" value="Pyrrol-5-carb_rd"/>
    <property type="match status" value="1"/>
</dbReference>
<keyword evidence="3 4" id="KW-0560">Oxidoreductase</keyword>
<dbReference type="AlphaFoldDB" id="A0AB73N172"/>
<reference evidence="8 9" key="1">
    <citation type="submission" date="2017-01" db="EMBL/GenBank/DDBJ databases">
        <title>Comparative genomic analysis of Brazilian Leptospira santarosai.</title>
        <authorList>
            <person name="Moreno L.Z."/>
            <person name="Miraglia F."/>
            <person name="Kremer F.S."/>
            <person name="Eslabao M.R."/>
            <person name="Lilenbaum W."/>
            <person name="Dellagostin O.A."/>
            <person name="Moreno A.M."/>
        </authorList>
    </citation>
    <scope>NUCLEOTIDE SEQUENCE [LARGE SCALE GENOMIC DNA]</scope>
    <source>
        <strain evidence="8 9">M52/8-19</strain>
    </source>
</reference>
<feature type="domain" description="Pyrroline-5-carboxylate reductase dimerisation" evidence="7">
    <location>
        <begin position="169"/>
        <end position="278"/>
    </location>
</feature>
<evidence type="ECO:0000313" key="8">
    <source>
        <dbReference type="EMBL" id="ONF92747.1"/>
    </source>
</evidence>
<evidence type="ECO:0000259" key="7">
    <source>
        <dbReference type="Pfam" id="PF14748"/>
    </source>
</evidence>
<gene>
    <name evidence="4" type="primary">proC</name>
    <name evidence="8" type="ORF">BWD14_11105</name>
</gene>
<dbReference type="InterPro" id="IPR008927">
    <property type="entry name" value="6-PGluconate_DH-like_C_sf"/>
</dbReference>
<name>A0AB73N172_9LEPT</name>